<keyword evidence="6" id="KW-0547">Nucleotide-binding</keyword>
<dbReference type="GO" id="GO:0004519">
    <property type="term" value="F:endonuclease activity"/>
    <property type="evidence" value="ECO:0007669"/>
    <property type="project" value="UniProtKB-KW"/>
</dbReference>
<keyword evidence="3" id="KW-0235">DNA replication</keyword>
<reference evidence="12 13" key="1">
    <citation type="submission" date="2016-02" db="EMBL/GenBank/DDBJ databases">
        <title>A draft genome sequence of Candidatus Phytoplasma oryzae strain Mbita1, the causative agent of Napier Grass stunt disease in Kenya.</title>
        <authorList>
            <person name="Fischer A."/>
            <person name="Santa-Cruz I."/>
            <person name="Wambua L."/>
            <person name="Olds C."/>
            <person name="Midega C."/>
            <person name="Dickinson M."/>
            <person name="Kawicha P."/>
            <person name="Khan Z."/>
            <person name="Masiga D."/>
            <person name="Jores J."/>
            <person name="Bernd S."/>
        </authorList>
    </citation>
    <scope>NUCLEOTIDE SEQUENCE [LARGE SCALE GENOMIC DNA]</scope>
    <source>
        <strain evidence="12">Mbita1</strain>
    </source>
</reference>
<evidence type="ECO:0000256" key="2">
    <source>
        <dbReference type="ARBA" id="ARBA00022695"/>
    </source>
</evidence>
<evidence type="ECO:0000256" key="10">
    <source>
        <dbReference type="ARBA" id="ARBA00023125"/>
    </source>
</evidence>
<keyword evidence="7" id="KW-0255">Endonuclease</keyword>
<keyword evidence="9" id="KW-0190">Covalent protein-DNA linkage</keyword>
<dbReference type="RefSeq" id="WP_066540822.1">
    <property type="nucleotide sequence ID" value="NZ_LTBM01000028.1"/>
</dbReference>
<evidence type="ECO:0000313" key="12">
    <source>
        <dbReference type="EMBL" id="KXT29014.1"/>
    </source>
</evidence>
<evidence type="ECO:0000256" key="4">
    <source>
        <dbReference type="ARBA" id="ARBA00022722"/>
    </source>
</evidence>
<dbReference type="SUPFAM" id="SSF55464">
    <property type="entry name" value="Origin of replication-binding domain, RBD-like"/>
    <property type="match status" value="1"/>
</dbReference>
<dbReference type="GO" id="GO:0016787">
    <property type="term" value="F:hydrolase activity"/>
    <property type="evidence" value="ECO:0007669"/>
    <property type="project" value="UniProtKB-KW"/>
</dbReference>
<evidence type="ECO:0000313" key="13">
    <source>
        <dbReference type="Proteomes" id="UP000070069"/>
    </source>
</evidence>
<evidence type="ECO:0000256" key="6">
    <source>
        <dbReference type="ARBA" id="ARBA00022741"/>
    </source>
</evidence>
<dbReference type="GO" id="GO:0016779">
    <property type="term" value="F:nucleotidyltransferase activity"/>
    <property type="evidence" value="ECO:0007669"/>
    <property type="project" value="UniProtKB-KW"/>
</dbReference>
<proteinExistence type="predicted"/>
<dbReference type="GO" id="GO:0003677">
    <property type="term" value="F:DNA binding"/>
    <property type="evidence" value="ECO:0007669"/>
    <property type="project" value="UniProtKB-KW"/>
</dbReference>
<keyword evidence="4" id="KW-0540">Nuclease</keyword>
<dbReference type="PATRIC" id="fig|203274.3.peg.329"/>
<dbReference type="GO" id="GO:0000166">
    <property type="term" value="F:nucleotide binding"/>
    <property type="evidence" value="ECO:0007669"/>
    <property type="project" value="UniProtKB-KW"/>
</dbReference>
<organism evidence="12 13">
    <name type="scientific">Candidatus Phytoplasma oryzae</name>
    <dbReference type="NCBI Taxonomy" id="203274"/>
    <lineage>
        <taxon>Bacteria</taxon>
        <taxon>Bacillati</taxon>
        <taxon>Mycoplasmatota</taxon>
        <taxon>Mollicutes</taxon>
        <taxon>Acholeplasmatales</taxon>
        <taxon>Acholeplasmataceae</taxon>
        <taxon>Candidatus Phytoplasma</taxon>
        <taxon>16SrXI (Rice yellow dwarf group)</taxon>
    </lineage>
</organism>
<evidence type="ECO:0000256" key="8">
    <source>
        <dbReference type="ARBA" id="ARBA00022801"/>
    </source>
</evidence>
<dbReference type="Pfam" id="PF00799">
    <property type="entry name" value="Gemini_AL1"/>
    <property type="match status" value="1"/>
</dbReference>
<dbReference type="InterPro" id="IPR049912">
    <property type="entry name" value="CRESS_DNA_REP"/>
</dbReference>
<evidence type="ECO:0000256" key="7">
    <source>
        <dbReference type="ARBA" id="ARBA00022759"/>
    </source>
</evidence>
<name>A0A139JQ75_9MOLU</name>
<keyword evidence="1" id="KW-0808">Transferase</keyword>
<dbReference type="EMBL" id="LTBM01000028">
    <property type="protein sequence ID" value="KXT29014.1"/>
    <property type="molecule type" value="Genomic_DNA"/>
</dbReference>
<dbReference type="GO" id="GO:0006260">
    <property type="term" value="P:DNA replication"/>
    <property type="evidence" value="ECO:0007669"/>
    <property type="project" value="UniProtKB-KW"/>
</dbReference>
<dbReference type="Proteomes" id="UP000070069">
    <property type="component" value="Unassembled WGS sequence"/>
</dbReference>
<dbReference type="OrthoDB" id="9922756at2"/>
<dbReference type="InterPro" id="IPR027417">
    <property type="entry name" value="P-loop_NTPase"/>
</dbReference>
<keyword evidence="2" id="KW-0548">Nucleotidyltransferase</keyword>
<comment type="caution">
    <text evidence="12">The sequence shown here is derived from an EMBL/GenBank/DDBJ whole genome shotgun (WGS) entry which is preliminary data.</text>
</comment>
<dbReference type="SUPFAM" id="SSF52540">
    <property type="entry name" value="P-loop containing nucleoside triphosphate hydrolases"/>
    <property type="match status" value="1"/>
</dbReference>
<protein>
    <submittedName>
        <fullName evidence="12">Geminivirus Rep catalytic domain protein</fullName>
    </submittedName>
</protein>
<keyword evidence="5" id="KW-0479">Metal-binding</keyword>
<gene>
    <name evidence="12" type="ORF">AXA84_0475</name>
</gene>
<keyword evidence="8" id="KW-0378">Hydrolase</keyword>
<feature type="domain" description="CRESS-DNA virus Rep endonuclease" evidence="11">
    <location>
        <begin position="27"/>
        <end position="152"/>
    </location>
</feature>
<dbReference type="Gene3D" id="3.40.50.300">
    <property type="entry name" value="P-loop containing nucleotide triphosphate hydrolases"/>
    <property type="match status" value="1"/>
</dbReference>
<dbReference type="AlphaFoldDB" id="A0A139JQ75"/>
<evidence type="ECO:0000256" key="9">
    <source>
        <dbReference type="ARBA" id="ARBA00023124"/>
    </source>
</evidence>
<accession>A0A139JQ75</accession>
<evidence type="ECO:0000256" key="1">
    <source>
        <dbReference type="ARBA" id="ARBA00022679"/>
    </source>
</evidence>
<evidence type="ECO:0000259" key="11">
    <source>
        <dbReference type="Pfam" id="PF00799"/>
    </source>
</evidence>
<evidence type="ECO:0000256" key="5">
    <source>
        <dbReference type="ARBA" id="ARBA00022723"/>
    </source>
</evidence>
<keyword evidence="10" id="KW-0238">DNA-binding</keyword>
<sequence>METNTLIIPKNRSLVIFNVQNDWKPYRLKTKMVGLTYSRFPVLKEKFIQLLKEKINLFNSKNKNKINVIYDISCNDYHMDSGLHIHALLVFDKKIQLRDAQKVFALPFINYQGKEEYRTACFEKPKQKFGNHLDRFRAYIIKKGNFIENGIYPKKSRKQDEREKKNELDIERLRLEVLFKSGLIDPVEAEKQLKSFGYKLDNVLYWDKLRDLALKMSKDTFVFELLEETEIYDFDSYLFEPFNMVEKMVLKLMNSGVRKKSLFIVGGTGIGKTRMIKTILRKLGLKYSYIKGKIDFSPKKFDDSRPVVIMDDITLQKIYKLDPEDGFKNFIGNGDTTEVDVKMQKTATITGGKLFIYIVNPDKHPEKWCVKNDEFEKYDHIYIRKNIEVIEFDKEKYNDKRPLFYTDEEKKYRQKLKGVNGRSSEVLARLMFGDGKVEVIEK</sequence>
<dbReference type="GO" id="GO:0046872">
    <property type="term" value="F:metal ion binding"/>
    <property type="evidence" value="ECO:0007669"/>
    <property type="project" value="UniProtKB-KW"/>
</dbReference>
<evidence type="ECO:0000256" key="3">
    <source>
        <dbReference type="ARBA" id="ARBA00022705"/>
    </source>
</evidence>
<dbReference type="Gene3D" id="3.40.1310.20">
    <property type="match status" value="1"/>
</dbReference>